<evidence type="ECO:0000313" key="2">
    <source>
        <dbReference type="EMBL" id="EJD36339.1"/>
    </source>
</evidence>
<dbReference type="Proteomes" id="UP000006514">
    <property type="component" value="Unassembled WGS sequence"/>
</dbReference>
<evidence type="ECO:0000313" key="3">
    <source>
        <dbReference type="Proteomes" id="UP000006514"/>
    </source>
</evidence>
<keyword evidence="3" id="KW-1185">Reference proteome</keyword>
<feature type="compositionally biased region" description="Polar residues" evidence="1">
    <location>
        <begin position="496"/>
        <end position="509"/>
    </location>
</feature>
<dbReference type="AlphaFoldDB" id="J0WU93"/>
<name>J0WU93_AURST</name>
<evidence type="ECO:0000256" key="1">
    <source>
        <dbReference type="SAM" id="MobiDB-lite"/>
    </source>
</evidence>
<feature type="region of interest" description="Disordered" evidence="1">
    <location>
        <begin position="415"/>
        <end position="441"/>
    </location>
</feature>
<dbReference type="KEGG" id="adl:AURDEDRAFT_130122"/>
<feature type="compositionally biased region" description="Polar residues" evidence="1">
    <location>
        <begin position="118"/>
        <end position="132"/>
    </location>
</feature>
<sequence>MRSDAHARTIEHAVERKARFDKEIVDTRFSVGDIVQVYQDRLDSTFETSAKLAAKWSGPMRIVAHYVGSWKVRDLEASEGGLFVSGRRLRRWVPTRGTKLEREIEERAKAKAKPKSGGQESRGQSLRGQESTGAPWASSARFVLTVFHSVILADRRFVTPAAQTGAQHLAFFNNAGLTRSWDVPPHLAPNAMQTLDLRDLIGDDAEEAQAWMRDFKKHMLVHTLTLTAARLPEAHARAFPLHIAPGSEAETWWNGLTNAERGAWVNIQLQFDARWPPVQARAIPVTEHIDAFYAHVFDASEIETRIPTGVGNGTRHAHTVFAKKLKMLGAKLTLPDAALIRAAVKQIPPAMAELMQPHSRLPWDAWCVRLSELDVEEIKAKQVFFDRLDALETHVATPRQAALPAYIQQRYAAPQSQPAPPAWPQPAQAAPLVQPTPPPKNAATMARVEQERKEWAMPLPELEQKYRANVKANLARAQQQGHPAPMTPGALGTPRGHSTTQRGRGQWSTPRGYGNRGGWFGRGSWSPGPSTPGRPSPLHHVAVEEEVEEEVEAEFDAYEPGNEEEVA</sequence>
<reference evidence="3" key="1">
    <citation type="journal article" date="2012" name="Science">
        <title>The Paleozoic origin of enzymatic lignin decomposition reconstructed from 31 fungal genomes.</title>
        <authorList>
            <person name="Floudas D."/>
            <person name="Binder M."/>
            <person name="Riley R."/>
            <person name="Barry K."/>
            <person name="Blanchette R.A."/>
            <person name="Henrissat B."/>
            <person name="Martinez A.T."/>
            <person name="Otillar R."/>
            <person name="Spatafora J.W."/>
            <person name="Yadav J.S."/>
            <person name="Aerts A."/>
            <person name="Benoit I."/>
            <person name="Boyd A."/>
            <person name="Carlson A."/>
            <person name="Copeland A."/>
            <person name="Coutinho P.M."/>
            <person name="de Vries R.P."/>
            <person name="Ferreira P."/>
            <person name="Findley K."/>
            <person name="Foster B."/>
            <person name="Gaskell J."/>
            <person name="Glotzer D."/>
            <person name="Gorecki P."/>
            <person name="Heitman J."/>
            <person name="Hesse C."/>
            <person name="Hori C."/>
            <person name="Igarashi K."/>
            <person name="Jurgens J.A."/>
            <person name="Kallen N."/>
            <person name="Kersten P."/>
            <person name="Kohler A."/>
            <person name="Kuees U."/>
            <person name="Kumar T.K.A."/>
            <person name="Kuo A."/>
            <person name="LaButti K."/>
            <person name="Larrondo L.F."/>
            <person name="Lindquist E."/>
            <person name="Ling A."/>
            <person name="Lombard V."/>
            <person name="Lucas S."/>
            <person name="Lundell T."/>
            <person name="Martin R."/>
            <person name="McLaughlin D.J."/>
            <person name="Morgenstern I."/>
            <person name="Morin E."/>
            <person name="Murat C."/>
            <person name="Nagy L.G."/>
            <person name="Nolan M."/>
            <person name="Ohm R.A."/>
            <person name="Patyshakuliyeva A."/>
            <person name="Rokas A."/>
            <person name="Ruiz-Duenas F.J."/>
            <person name="Sabat G."/>
            <person name="Salamov A."/>
            <person name="Samejima M."/>
            <person name="Schmutz J."/>
            <person name="Slot J.C."/>
            <person name="St John F."/>
            <person name="Stenlid J."/>
            <person name="Sun H."/>
            <person name="Sun S."/>
            <person name="Syed K."/>
            <person name="Tsang A."/>
            <person name="Wiebenga A."/>
            <person name="Young D."/>
            <person name="Pisabarro A."/>
            <person name="Eastwood D.C."/>
            <person name="Martin F."/>
            <person name="Cullen D."/>
            <person name="Grigoriev I.V."/>
            <person name="Hibbett D.S."/>
        </authorList>
    </citation>
    <scope>NUCLEOTIDE SEQUENCE [LARGE SCALE GENOMIC DNA]</scope>
    <source>
        <strain evidence="3">TFB10046</strain>
    </source>
</reference>
<dbReference type="InParanoid" id="J0WU93"/>
<dbReference type="OrthoDB" id="2615638at2759"/>
<gene>
    <name evidence="2" type="ORF">AURDEDRAFT_130122</name>
</gene>
<feature type="region of interest" description="Disordered" evidence="1">
    <location>
        <begin position="103"/>
        <end position="132"/>
    </location>
</feature>
<feature type="region of interest" description="Disordered" evidence="1">
    <location>
        <begin position="477"/>
        <end position="567"/>
    </location>
</feature>
<dbReference type="EMBL" id="JH687864">
    <property type="protein sequence ID" value="EJD36339.1"/>
    <property type="molecule type" value="Genomic_DNA"/>
</dbReference>
<organism evidence="2 3">
    <name type="scientific">Auricularia subglabra (strain TFB-10046 / SS5)</name>
    <name type="common">White-rot fungus</name>
    <name type="synonym">Auricularia delicata (strain TFB10046)</name>
    <dbReference type="NCBI Taxonomy" id="717982"/>
    <lineage>
        <taxon>Eukaryota</taxon>
        <taxon>Fungi</taxon>
        <taxon>Dikarya</taxon>
        <taxon>Basidiomycota</taxon>
        <taxon>Agaricomycotina</taxon>
        <taxon>Agaricomycetes</taxon>
        <taxon>Auriculariales</taxon>
        <taxon>Auriculariaceae</taxon>
        <taxon>Auricularia</taxon>
    </lineage>
</organism>
<proteinExistence type="predicted"/>
<protein>
    <submittedName>
        <fullName evidence="2">Uncharacterized protein</fullName>
    </submittedName>
</protein>
<feature type="compositionally biased region" description="Acidic residues" evidence="1">
    <location>
        <begin position="544"/>
        <end position="567"/>
    </location>
</feature>
<accession>J0WU93</accession>